<dbReference type="InterPro" id="IPR016024">
    <property type="entry name" value="ARM-type_fold"/>
</dbReference>
<proteinExistence type="predicted"/>
<dbReference type="SMR" id="A2G3F0"/>
<evidence type="ECO:0000313" key="1">
    <source>
        <dbReference type="EMBL" id="EAX88317.1"/>
    </source>
</evidence>
<dbReference type="EMBL" id="DS114324">
    <property type="protein sequence ID" value="EAX88317.1"/>
    <property type="molecule type" value="Genomic_DNA"/>
</dbReference>
<dbReference type="InParanoid" id="A2G3F0"/>
<gene>
    <name evidence="1" type="ORF">TVAG_272100</name>
</gene>
<reference evidence="1" key="2">
    <citation type="journal article" date="2007" name="Science">
        <title>Draft genome sequence of the sexually transmitted pathogen Trichomonas vaginalis.</title>
        <authorList>
            <person name="Carlton J.M."/>
            <person name="Hirt R.P."/>
            <person name="Silva J.C."/>
            <person name="Delcher A.L."/>
            <person name="Schatz M."/>
            <person name="Zhao Q."/>
            <person name="Wortman J.R."/>
            <person name="Bidwell S.L."/>
            <person name="Alsmark U.C.M."/>
            <person name="Besteiro S."/>
            <person name="Sicheritz-Ponten T."/>
            <person name="Noel C.J."/>
            <person name="Dacks J.B."/>
            <person name="Foster P.G."/>
            <person name="Simillion C."/>
            <person name="Van de Peer Y."/>
            <person name="Miranda-Saavedra D."/>
            <person name="Barton G.J."/>
            <person name="Westrop G.D."/>
            <person name="Mueller S."/>
            <person name="Dessi D."/>
            <person name="Fiori P.L."/>
            <person name="Ren Q."/>
            <person name="Paulsen I."/>
            <person name="Zhang H."/>
            <person name="Bastida-Corcuera F.D."/>
            <person name="Simoes-Barbosa A."/>
            <person name="Brown M.T."/>
            <person name="Hayes R.D."/>
            <person name="Mukherjee M."/>
            <person name="Okumura C.Y."/>
            <person name="Schneider R."/>
            <person name="Smith A.J."/>
            <person name="Vanacova S."/>
            <person name="Villalvazo M."/>
            <person name="Haas B.J."/>
            <person name="Pertea M."/>
            <person name="Feldblyum T.V."/>
            <person name="Utterback T.R."/>
            <person name="Shu C.L."/>
            <person name="Osoegawa K."/>
            <person name="de Jong P.J."/>
            <person name="Hrdy I."/>
            <person name="Horvathova L."/>
            <person name="Zubacova Z."/>
            <person name="Dolezal P."/>
            <person name="Malik S.B."/>
            <person name="Logsdon J.M. Jr."/>
            <person name="Henze K."/>
            <person name="Gupta A."/>
            <person name="Wang C.C."/>
            <person name="Dunne R.L."/>
            <person name="Upcroft J.A."/>
            <person name="Upcroft P."/>
            <person name="White O."/>
            <person name="Salzberg S.L."/>
            <person name="Tang P."/>
            <person name="Chiu C.-H."/>
            <person name="Lee Y.-S."/>
            <person name="Embley T.M."/>
            <person name="Coombs G.H."/>
            <person name="Mottram J.C."/>
            <person name="Tachezy J."/>
            <person name="Fraser-Liggett C.M."/>
            <person name="Johnson P.J."/>
        </authorList>
    </citation>
    <scope>NUCLEOTIDE SEQUENCE [LARGE SCALE GENOMIC DNA]</scope>
    <source>
        <strain evidence="1">G3</strain>
    </source>
</reference>
<keyword evidence="2" id="KW-1185">Reference proteome</keyword>
<dbReference type="KEGG" id="tva:4745974"/>
<dbReference type="AlphaFoldDB" id="A2G3F0"/>
<evidence type="ECO:0008006" key="3">
    <source>
        <dbReference type="Google" id="ProtNLM"/>
    </source>
</evidence>
<dbReference type="InterPro" id="IPR011989">
    <property type="entry name" value="ARM-like"/>
</dbReference>
<dbReference type="Proteomes" id="UP000001542">
    <property type="component" value="Unassembled WGS sequence"/>
</dbReference>
<name>A2G3F0_TRIV3</name>
<protein>
    <recommendedName>
        <fullName evidence="3">Importin N-terminal domain-containing protein</fullName>
    </recommendedName>
</protein>
<dbReference type="SUPFAM" id="SSF48371">
    <property type="entry name" value="ARM repeat"/>
    <property type="match status" value="1"/>
</dbReference>
<dbReference type="VEuPathDB" id="TrichDB:TVAG_272100"/>
<reference evidence="1" key="1">
    <citation type="submission" date="2006-10" db="EMBL/GenBank/DDBJ databases">
        <authorList>
            <person name="Amadeo P."/>
            <person name="Zhao Q."/>
            <person name="Wortman J."/>
            <person name="Fraser-Liggett C."/>
            <person name="Carlton J."/>
        </authorList>
    </citation>
    <scope>NUCLEOTIDE SEQUENCE</scope>
    <source>
        <strain evidence="1">G3</strain>
    </source>
</reference>
<dbReference type="VEuPathDB" id="TrichDB:TVAGG3_0556110"/>
<accession>A2G3F0</accession>
<evidence type="ECO:0000313" key="2">
    <source>
        <dbReference type="Proteomes" id="UP000001542"/>
    </source>
</evidence>
<sequence length="768" mass="88105">MDFAEILSNASSGNSEISSQSFQLLKKFAEENTDEYTLQLFSIFQNHNEDYHLCCNGLSLICYNSISFDMFVQNYQLILQFLRSSDVTLNNLAIPPLSALLRMILYNGNPNSSEIINTFIEGLQDPDENYACNCVAVICQSYNGFQQYAEMLFTPLFESLSQQRPILQKKILENLSQIDAEDLNIIKQFPNYIQGITSFFNDDSLIGPSFVFLSSVFSKKSSFLTQEISQKILEIDIQKIQNSDDVLKLEFIELWSSIAMAEKNAGEGEMIPQMSSIFCNEIVTFLLLNFSNRRDVEEGEINTFDIADASKKCLIMICENCVQQSIPLLLSFISENINENADSTMNVLHVFLKLKDDERVEEIFDNIIEWILSSFQHQNKFARLAGLKCLTTLSLKFTFVTFEMISSLVENVINLWQDDDENVAQEAYKCCSYIYSKAPWFVIVDQSQSFIDLLQYISVSRLNFYFQFLSSFFSQCDDMDDMNRILEILVTLCSEALSQNEWPNQVFDAIFGCLYKLCSSKSNKRFSEELISSIFDISLVAYSEKSVDDALLLPSFLASAEPVLFAENNRHIRLIHFIFETFDKNVSTYALSALSNMILTYDDLIADCNEELQKIISIVFDSISYLNFEQKIEYLKYSIPIMTILVDNNLPISQQISEFVFSSLDEAATQYCLCDVDEETIFAANIQYLTKFAVHTFQINNYCNELFSSMALSVTKLYSRNHCCPNELISEMKFMAELIMKTLDLSEIDDEHANFLEITSEFTDTHDI</sequence>
<dbReference type="RefSeq" id="XP_001301247.1">
    <property type="nucleotide sequence ID" value="XM_001301246.1"/>
</dbReference>
<organism evidence="1 2">
    <name type="scientific">Trichomonas vaginalis (strain ATCC PRA-98 / G3)</name>
    <dbReference type="NCBI Taxonomy" id="412133"/>
    <lineage>
        <taxon>Eukaryota</taxon>
        <taxon>Metamonada</taxon>
        <taxon>Parabasalia</taxon>
        <taxon>Trichomonadida</taxon>
        <taxon>Trichomonadidae</taxon>
        <taxon>Trichomonas</taxon>
    </lineage>
</organism>
<dbReference type="Gene3D" id="1.25.10.10">
    <property type="entry name" value="Leucine-rich Repeat Variant"/>
    <property type="match status" value="2"/>
</dbReference>